<reference evidence="2 3" key="1">
    <citation type="submission" date="2015-04" db="EMBL/GenBank/DDBJ databases">
        <authorList>
            <person name="Syromyatnikov M.Y."/>
            <person name="Popov V.N."/>
        </authorList>
    </citation>
    <scope>NUCLEOTIDE SEQUENCE [LARGE SCALE GENOMIC DNA]</scope>
</reference>
<organism evidence="2 3">
    <name type="scientific">Clunio marinus</name>
    <dbReference type="NCBI Taxonomy" id="568069"/>
    <lineage>
        <taxon>Eukaryota</taxon>
        <taxon>Metazoa</taxon>
        <taxon>Ecdysozoa</taxon>
        <taxon>Arthropoda</taxon>
        <taxon>Hexapoda</taxon>
        <taxon>Insecta</taxon>
        <taxon>Pterygota</taxon>
        <taxon>Neoptera</taxon>
        <taxon>Endopterygota</taxon>
        <taxon>Diptera</taxon>
        <taxon>Nematocera</taxon>
        <taxon>Chironomoidea</taxon>
        <taxon>Chironomidae</taxon>
        <taxon>Clunio</taxon>
    </lineage>
</organism>
<sequence>MVGDDFNKATNDDEVFHSKILLLLAVALRVAGRVGMSLNKFGTDMSMFSFRIHDTMSKL</sequence>
<evidence type="ECO:0000313" key="2">
    <source>
        <dbReference type="EMBL" id="CRL03131.1"/>
    </source>
</evidence>
<accession>A0A1J1ISC2</accession>
<evidence type="ECO:0000256" key="1">
    <source>
        <dbReference type="SAM" id="Phobius"/>
    </source>
</evidence>
<gene>
    <name evidence="2" type="ORF">CLUMA_CG016803</name>
</gene>
<name>A0A1J1ISC2_9DIPT</name>
<keyword evidence="1" id="KW-1133">Transmembrane helix</keyword>
<keyword evidence="3" id="KW-1185">Reference proteome</keyword>
<proteinExistence type="predicted"/>
<protein>
    <submittedName>
        <fullName evidence="2">CLUMA_CG016803, isoform A</fullName>
    </submittedName>
</protein>
<keyword evidence="1" id="KW-0812">Transmembrane</keyword>
<keyword evidence="1" id="KW-0472">Membrane</keyword>
<dbReference type="EMBL" id="CVRI01000059">
    <property type="protein sequence ID" value="CRL03131.1"/>
    <property type="molecule type" value="Genomic_DNA"/>
</dbReference>
<dbReference type="Proteomes" id="UP000183832">
    <property type="component" value="Unassembled WGS sequence"/>
</dbReference>
<feature type="transmembrane region" description="Helical" evidence="1">
    <location>
        <begin position="20"/>
        <end position="38"/>
    </location>
</feature>
<evidence type="ECO:0000313" key="3">
    <source>
        <dbReference type="Proteomes" id="UP000183832"/>
    </source>
</evidence>
<dbReference type="AlphaFoldDB" id="A0A1J1ISC2"/>